<dbReference type="SUPFAM" id="SSF53850">
    <property type="entry name" value="Periplasmic binding protein-like II"/>
    <property type="match status" value="1"/>
</dbReference>
<dbReference type="NCBIfam" id="TIGR02136">
    <property type="entry name" value="ptsS_2"/>
    <property type="match status" value="1"/>
</dbReference>
<proteinExistence type="inferred from homology"/>
<dbReference type="Proteomes" id="UP000198649">
    <property type="component" value="Unassembled WGS sequence"/>
</dbReference>
<evidence type="ECO:0000256" key="4">
    <source>
        <dbReference type="RuleBase" id="RU367119"/>
    </source>
</evidence>
<dbReference type="STRING" id="1005945.SAMN05216561_11771"/>
<evidence type="ECO:0000313" key="6">
    <source>
        <dbReference type="EMBL" id="SFJ06321.1"/>
    </source>
</evidence>
<evidence type="ECO:0000256" key="3">
    <source>
        <dbReference type="ARBA" id="ARBA00022729"/>
    </source>
</evidence>
<evidence type="ECO:0000256" key="1">
    <source>
        <dbReference type="ARBA" id="ARBA00008725"/>
    </source>
</evidence>
<dbReference type="InterPro" id="IPR050811">
    <property type="entry name" value="Phosphate_ABC_transporter"/>
</dbReference>
<dbReference type="Pfam" id="PF12849">
    <property type="entry name" value="PBP_like_2"/>
    <property type="match status" value="1"/>
</dbReference>
<dbReference type="PANTHER" id="PTHR30570:SF1">
    <property type="entry name" value="PHOSPHATE-BINDING PROTEIN PSTS"/>
    <property type="match status" value="1"/>
</dbReference>
<dbReference type="PROSITE" id="PS51257">
    <property type="entry name" value="PROKAR_LIPOPROTEIN"/>
    <property type="match status" value="1"/>
</dbReference>
<comment type="similarity">
    <text evidence="1 4">Belongs to the PstS family.</text>
</comment>
<organism evidence="6 7">
    <name type="scientific">Nocardioides psychrotolerans</name>
    <dbReference type="NCBI Taxonomy" id="1005945"/>
    <lineage>
        <taxon>Bacteria</taxon>
        <taxon>Bacillati</taxon>
        <taxon>Actinomycetota</taxon>
        <taxon>Actinomycetes</taxon>
        <taxon>Propionibacteriales</taxon>
        <taxon>Nocardioidaceae</taxon>
        <taxon>Nocardioides</taxon>
    </lineage>
</organism>
<evidence type="ECO:0000256" key="2">
    <source>
        <dbReference type="ARBA" id="ARBA00022448"/>
    </source>
</evidence>
<dbReference type="GO" id="GO:0006817">
    <property type="term" value="P:phosphate ion transport"/>
    <property type="evidence" value="ECO:0007669"/>
    <property type="project" value="UniProtKB-UniRule"/>
</dbReference>
<accession>A0A1I3NAG2</accession>
<dbReference type="AlphaFoldDB" id="A0A1I3NAG2"/>
<name>A0A1I3NAG2_9ACTN</name>
<feature type="domain" description="PBP" evidence="5">
    <location>
        <begin position="33"/>
        <end position="287"/>
    </location>
</feature>
<reference evidence="6 7" key="1">
    <citation type="submission" date="2016-10" db="EMBL/GenBank/DDBJ databases">
        <authorList>
            <person name="de Groot N.N."/>
        </authorList>
    </citation>
    <scope>NUCLEOTIDE SEQUENCE [LARGE SCALE GENOMIC DNA]</scope>
    <source>
        <strain evidence="6 7">CGMCC 1.11156</strain>
    </source>
</reference>
<keyword evidence="3 4" id="KW-0732">Signal</keyword>
<feature type="signal peptide" evidence="4">
    <location>
        <begin position="1"/>
        <end position="23"/>
    </location>
</feature>
<gene>
    <name evidence="6" type="ORF">SAMN05216561_11771</name>
</gene>
<dbReference type="InterPro" id="IPR011862">
    <property type="entry name" value="Phos-bd"/>
</dbReference>
<keyword evidence="7" id="KW-1185">Reference proteome</keyword>
<dbReference type="CDD" id="cd13654">
    <property type="entry name" value="PBP2_phosphate_like_2"/>
    <property type="match status" value="1"/>
</dbReference>
<keyword evidence="2 4" id="KW-0813">Transport</keyword>
<feature type="chain" id="PRO_5027149785" description="Phosphate-binding protein" evidence="4">
    <location>
        <begin position="24"/>
        <end position="319"/>
    </location>
</feature>
<dbReference type="RefSeq" id="WP_246166480.1">
    <property type="nucleotide sequence ID" value="NZ_BKAF01000029.1"/>
</dbReference>
<dbReference type="GO" id="GO:0042301">
    <property type="term" value="F:phosphate ion binding"/>
    <property type="evidence" value="ECO:0007669"/>
    <property type="project" value="UniProtKB-UniRule"/>
</dbReference>
<evidence type="ECO:0000259" key="5">
    <source>
        <dbReference type="Pfam" id="PF12849"/>
    </source>
</evidence>
<dbReference type="Gene3D" id="3.40.190.10">
    <property type="entry name" value="Periplasmic binding protein-like II"/>
    <property type="match status" value="2"/>
</dbReference>
<protein>
    <recommendedName>
        <fullName evidence="4">Phosphate-binding protein</fullName>
    </recommendedName>
</protein>
<comment type="function">
    <text evidence="4">Involved in the system for phosphate transport across the cytoplasmic membrane.</text>
</comment>
<dbReference type="PANTHER" id="PTHR30570">
    <property type="entry name" value="PERIPLASMIC PHOSPHATE BINDING COMPONENT OF PHOSPHATE ABC TRANSPORTER"/>
    <property type="match status" value="1"/>
</dbReference>
<evidence type="ECO:0000313" key="7">
    <source>
        <dbReference type="Proteomes" id="UP000198649"/>
    </source>
</evidence>
<sequence length="319" mass="32958">MKSTSLRRAIVPGIAALALTLSACGGGDAGSGSEGGSDVSGSVAVDGSSTVYPMSVAASELLSEGSPDVDVTVGESGTGGGFEAFCAGKTDISDASRPIEDDEIAACEAEGIEYTELQVATDALTMVVHPDLDVDCLTVDQIIALWGPDATATNWSEIDPSFPDEDISLFGPGTDSGTYDYMANDVIGAESETTRTDYEASEDDNVLVQGVAGTEGATGYFGYTYYEENADSLKALSIDSGAGCIAPSAETAQAGEYTPLARPLFIYVNKANYADNAAVAAYVDFYIENLADIAEIGQFIPLSDDLYSETQTALEGISS</sequence>
<dbReference type="InterPro" id="IPR024370">
    <property type="entry name" value="PBP_domain"/>
</dbReference>
<keyword evidence="4" id="KW-0592">Phosphate transport</keyword>
<dbReference type="EMBL" id="FOQG01000017">
    <property type="protein sequence ID" value="SFJ06321.1"/>
    <property type="molecule type" value="Genomic_DNA"/>
</dbReference>